<evidence type="ECO:0000313" key="3">
    <source>
        <dbReference type="EMBL" id="CAH0480689.1"/>
    </source>
</evidence>
<evidence type="ECO:0000313" key="6">
    <source>
        <dbReference type="Proteomes" id="UP001160483"/>
    </source>
</evidence>
<dbReference type="EMBL" id="CAKKTJ010000325">
    <property type="protein sequence ID" value="CAH0480689.1"/>
    <property type="molecule type" value="Genomic_DNA"/>
</dbReference>
<dbReference type="EMBL" id="CAKLCB010000260">
    <property type="protein sequence ID" value="CAH0518259.1"/>
    <property type="molecule type" value="Genomic_DNA"/>
</dbReference>
<sequence>MPIEEKRLPLGAVRTTNGDVVVPASHRADGSMRKPIRIRQGYTPQDEVPKYKTVMQRRREKVMDKAVEIKADSNAAIEELLMDKLSLEQKKMRTPATKEPRFCNSDKALYEEKMKDHGQVVMNKRTETTAISEELAGDQQQRQLKQQLTQINKQLKKIAKLENMEKVLLSKQEKQKIAQKTQLQQQRHEIIAELNGATVTKSSSSMATGSRPKVVISL</sequence>
<evidence type="ECO:0000259" key="2">
    <source>
        <dbReference type="SMART" id="SM01273"/>
    </source>
</evidence>
<dbReference type="Proteomes" id="UP001158986">
    <property type="component" value="Unassembled WGS sequence"/>
</dbReference>
<keyword evidence="5" id="KW-1185">Reference proteome</keyword>
<dbReference type="AlphaFoldDB" id="A0AAU9L7G2"/>
<dbReference type="GO" id="GO:0005737">
    <property type="term" value="C:cytoplasm"/>
    <property type="evidence" value="ECO:0007669"/>
    <property type="project" value="TreeGrafter"/>
</dbReference>
<evidence type="ECO:0000256" key="1">
    <source>
        <dbReference type="SAM" id="Coils"/>
    </source>
</evidence>
<feature type="domain" description="WIBG Mago-binding" evidence="2">
    <location>
        <begin position="18"/>
        <end position="44"/>
    </location>
</feature>
<feature type="coiled-coil region" evidence="1">
    <location>
        <begin position="141"/>
        <end position="189"/>
    </location>
</feature>
<dbReference type="PANTHER" id="PTHR22959:SF0">
    <property type="entry name" value="PARTNER OF Y14 AND MAGO"/>
    <property type="match status" value="1"/>
</dbReference>
<comment type="caution">
    <text evidence="3">The sequence shown here is derived from an EMBL/GenBank/DDBJ whole genome shotgun (WGS) entry which is preliminary data.</text>
</comment>
<dbReference type="SMART" id="SM01273">
    <property type="entry name" value="Mago-bind"/>
    <property type="match status" value="1"/>
</dbReference>
<organism evidence="3 6">
    <name type="scientific">Peronospora belbahrii</name>
    <dbReference type="NCBI Taxonomy" id="622444"/>
    <lineage>
        <taxon>Eukaryota</taxon>
        <taxon>Sar</taxon>
        <taxon>Stramenopiles</taxon>
        <taxon>Oomycota</taxon>
        <taxon>Peronosporomycetes</taxon>
        <taxon>Peronosporales</taxon>
        <taxon>Peronosporaceae</taxon>
        <taxon>Peronospora</taxon>
    </lineage>
</organism>
<dbReference type="InterPro" id="IPR015362">
    <property type="entry name" value="WIBG_mago-bd"/>
</dbReference>
<dbReference type="Pfam" id="PF09282">
    <property type="entry name" value="Mago-bind"/>
    <property type="match status" value="1"/>
</dbReference>
<evidence type="ECO:0000313" key="4">
    <source>
        <dbReference type="EMBL" id="CAH0518259.1"/>
    </source>
</evidence>
<dbReference type="InterPro" id="IPR036348">
    <property type="entry name" value="WIBG_N_sf"/>
</dbReference>
<gene>
    <name evidence="4" type="ORF">PBS001_LOCUS4833</name>
    <name evidence="3" type="ORF">PBS003_LOCUS7305</name>
</gene>
<dbReference type="GO" id="GO:1903259">
    <property type="term" value="P:exon-exon junction complex disassembly"/>
    <property type="evidence" value="ECO:0007669"/>
    <property type="project" value="InterPro"/>
</dbReference>
<reference evidence="3 5" key="1">
    <citation type="submission" date="2021-11" db="EMBL/GenBank/DDBJ databases">
        <authorList>
            <person name="Islam A."/>
            <person name="Islam S."/>
            <person name="Flora M.S."/>
            <person name="Rahman M."/>
            <person name="Ziaur R.M."/>
            <person name="Epstein J.H."/>
            <person name="Hassan M."/>
            <person name="Klassen M."/>
            <person name="Woodard K."/>
            <person name="Webb A."/>
            <person name="Webby R.J."/>
            <person name="El Zowalaty M.E."/>
        </authorList>
    </citation>
    <scope>NUCLEOTIDE SEQUENCE</scope>
    <source>
        <strain evidence="4">Pbs1</strain>
        <strain evidence="3">Pbs3</strain>
    </source>
</reference>
<keyword evidence="1" id="KW-0175">Coiled coil</keyword>
<dbReference type="GO" id="GO:0003723">
    <property type="term" value="F:RNA binding"/>
    <property type="evidence" value="ECO:0007669"/>
    <property type="project" value="TreeGrafter"/>
</dbReference>
<dbReference type="InterPro" id="IPR039333">
    <property type="entry name" value="PYM1"/>
</dbReference>
<protein>
    <recommendedName>
        <fullName evidence="2">WIBG Mago-binding domain-containing protein</fullName>
    </recommendedName>
</protein>
<dbReference type="Proteomes" id="UP001160483">
    <property type="component" value="Unassembled WGS sequence"/>
</dbReference>
<evidence type="ECO:0000313" key="5">
    <source>
        <dbReference type="Proteomes" id="UP001158986"/>
    </source>
</evidence>
<proteinExistence type="predicted"/>
<accession>A0AAU9L7G2</accession>
<dbReference type="SUPFAM" id="SSF101931">
    <property type="entry name" value="Pym (Within the bgcn gene intron protein, WIBG), N-terminal domain"/>
    <property type="match status" value="1"/>
</dbReference>
<name>A0AAU9L7G2_9STRA</name>
<dbReference type="GO" id="GO:0035145">
    <property type="term" value="C:exon-exon junction complex"/>
    <property type="evidence" value="ECO:0007669"/>
    <property type="project" value="TreeGrafter"/>
</dbReference>
<dbReference type="PANTHER" id="PTHR22959">
    <property type="entry name" value="PYM PROTEIN"/>
    <property type="match status" value="1"/>
</dbReference>